<name>A0A3A2ZUA5_9EURO</name>
<keyword evidence="2" id="KW-0812">Transmembrane</keyword>
<dbReference type="Proteomes" id="UP000266188">
    <property type="component" value="Unassembled WGS sequence"/>
</dbReference>
<evidence type="ECO:0000313" key="5">
    <source>
        <dbReference type="Proteomes" id="UP000266188"/>
    </source>
</evidence>
<dbReference type="STRING" id="2070753.A0A3A2ZUA5"/>
<feature type="transmembrane region" description="Helical" evidence="2">
    <location>
        <begin position="267"/>
        <end position="294"/>
    </location>
</feature>
<dbReference type="PANTHER" id="PTHR40622:SF1">
    <property type="match status" value="1"/>
</dbReference>
<dbReference type="EMBL" id="MVGC01000016">
    <property type="protein sequence ID" value="RJE26722.1"/>
    <property type="molecule type" value="Genomic_DNA"/>
</dbReference>
<feature type="compositionally biased region" description="Polar residues" evidence="1">
    <location>
        <begin position="210"/>
        <end position="232"/>
    </location>
</feature>
<dbReference type="PANTHER" id="PTHR40622">
    <property type="match status" value="1"/>
</dbReference>
<dbReference type="OrthoDB" id="4367799at2759"/>
<keyword evidence="2" id="KW-1133">Transmembrane helix</keyword>
<evidence type="ECO:0000256" key="2">
    <source>
        <dbReference type="SAM" id="Phobius"/>
    </source>
</evidence>
<evidence type="ECO:0000313" key="4">
    <source>
        <dbReference type="EMBL" id="RJE26722.1"/>
    </source>
</evidence>
<accession>A0A3A2ZUA5</accession>
<dbReference type="AlphaFoldDB" id="A0A3A2ZUA5"/>
<evidence type="ECO:0000256" key="1">
    <source>
        <dbReference type="SAM" id="MobiDB-lite"/>
    </source>
</evidence>
<sequence length="329" mass="36783">MLLRFVFTTALFFGGCAANVLAVESSPSSAIENHEIHLPCLHSGSIHQNTDQSAFLTVNFAVTNNTLFANNNPIFPPSIPMRLNARRYRELDKSDADIPLTFSLDVKPFLSHSGNTFLLKITLLDLLGEPAVTDTVAIDLLQDSNGTLDISRIRLDPTHGSNRSWQLKYWRTRVNECLIAMKNSAMSSFTRPSERPPCSHHHHHTHPSPYMTTEPANNNPSTSNSKSGTSAFSSVSIYKSHHRFHHGPHGHHRAYYRYLRQAILPGVLGMTAALIACGVGFVVGKVSISLYLHFKDNKERAKKRVKRRDVEYGDADEKQRLLIVSRGTM</sequence>
<feature type="region of interest" description="Disordered" evidence="1">
    <location>
        <begin position="188"/>
        <end position="232"/>
    </location>
</feature>
<feature type="chain" id="PRO_5017311826" evidence="3">
    <location>
        <begin position="19"/>
        <end position="329"/>
    </location>
</feature>
<proteinExistence type="predicted"/>
<evidence type="ECO:0000256" key="3">
    <source>
        <dbReference type="SAM" id="SignalP"/>
    </source>
</evidence>
<comment type="caution">
    <text evidence="4">The sequence shown here is derived from an EMBL/GenBank/DDBJ whole genome shotgun (WGS) entry which is preliminary data.</text>
</comment>
<organism evidence="4 5">
    <name type="scientific">Aspergillus sclerotialis</name>
    <dbReference type="NCBI Taxonomy" id="2070753"/>
    <lineage>
        <taxon>Eukaryota</taxon>
        <taxon>Fungi</taxon>
        <taxon>Dikarya</taxon>
        <taxon>Ascomycota</taxon>
        <taxon>Pezizomycotina</taxon>
        <taxon>Eurotiomycetes</taxon>
        <taxon>Eurotiomycetidae</taxon>
        <taxon>Eurotiales</taxon>
        <taxon>Aspergillaceae</taxon>
        <taxon>Aspergillus</taxon>
        <taxon>Aspergillus subgen. Polypaecilum</taxon>
    </lineage>
</organism>
<keyword evidence="5" id="KW-1185">Reference proteome</keyword>
<reference evidence="5" key="1">
    <citation type="submission" date="2017-02" db="EMBL/GenBank/DDBJ databases">
        <authorList>
            <person name="Tafer H."/>
            <person name="Lopandic K."/>
        </authorList>
    </citation>
    <scope>NUCLEOTIDE SEQUENCE [LARGE SCALE GENOMIC DNA]</scope>
    <source>
        <strain evidence="5">CBS 366.77</strain>
    </source>
</reference>
<keyword evidence="3" id="KW-0732">Signal</keyword>
<keyword evidence="2" id="KW-0472">Membrane</keyword>
<protein>
    <submittedName>
        <fullName evidence="4">Uncharacterized protein</fullName>
    </submittedName>
</protein>
<feature type="signal peptide" evidence="3">
    <location>
        <begin position="1"/>
        <end position="18"/>
    </location>
</feature>
<dbReference type="PROSITE" id="PS51257">
    <property type="entry name" value="PROKAR_LIPOPROTEIN"/>
    <property type="match status" value="1"/>
</dbReference>
<gene>
    <name evidence="4" type="ORF">PHISCL_00953</name>
</gene>